<proteinExistence type="predicted"/>
<gene>
    <name evidence="2" type="ORF">BEN51_07235</name>
</gene>
<protein>
    <submittedName>
        <fullName evidence="2">Glycoside hydrolase</fullName>
    </submittedName>
</protein>
<feature type="domain" description="Peptidase M15C" evidence="1">
    <location>
        <begin position="202"/>
        <end position="269"/>
    </location>
</feature>
<dbReference type="Pfam" id="PF13539">
    <property type="entry name" value="Peptidase_M15_4"/>
    <property type="match status" value="1"/>
</dbReference>
<evidence type="ECO:0000313" key="3">
    <source>
        <dbReference type="Proteomes" id="UP000264883"/>
    </source>
</evidence>
<dbReference type="RefSeq" id="WP_119865418.1">
    <property type="nucleotide sequence ID" value="NZ_CP016786.1"/>
</dbReference>
<keyword evidence="3" id="KW-1185">Reference proteome</keyword>
<accession>A0A343JCM5</accession>
<evidence type="ECO:0000259" key="1">
    <source>
        <dbReference type="Pfam" id="PF13539"/>
    </source>
</evidence>
<evidence type="ECO:0000313" key="2">
    <source>
        <dbReference type="EMBL" id="ASW43283.1"/>
    </source>
</evidence>
<keyword evidence="2" id="KW-0378">Hydrolase</keyword>
<dbReference type="AlphaFoldDB" id="A0A343JCM5"/>
<dbReference type="EMBL" id="CP016786">
    <property type="protein sequence ID" value="ASW43283.1"/>
    <property type="molecule type" value="Genomic_DNA"/>
</dbReference>
<dbReference type="GO" id="GO:0008233">
    <property type="term" value="F:peptidase activity"/>
    <property type="evidence" value="ECO:0007669"/>
    <property type="project" value="InterPro"/>
</dbReference>
<dbReference type="SUPFAM" id="SSF55166">
    <property type="entry name" value="Hedgehog/DD-peptidase"/>
    <property type="match status" value="1"/>
</dbReference>
<dbReference type="Proteomes" id="UP000264883">
    <property type="component" value="Chromosome"/>
</dbReference>
<dbReference type="OrthoDB" id="9799970at2"/>
<sequence length="312" mass="36874">MNFILRAGDFVFKKICIFLISFILILNIPIKEKAATEKDYETQMKQDILILMLAYPEHIVNVEKSNDKVFCVTKSGRKILYDDKIEKSYEQKLANPDLQDMLEQNYPLEKNNTLMDKNFDPGRIRHYELFNEVYGNSKREIEKNLTNLKYGYTNYQFNSQNNANTSLEAALKEIIPLAKSRNDIGAILYPASGTYNYRVIAGTGRLSPHSYGIAIDLKSDKKDYWKWSSKEQGEKRLSEYPKELVEAFERNNFIWGGKWNHFDILHFEYRPEIILKARCFNDWEQDKKWYENSYLEEKEIKKYIDKIEAALN</sequence>
<name>A0A343JCM5_9CLOT</name>
<dbReference type="Gene3D" id="3.30.1380.10">
    <property type="match status" value="1"/>
</dbReference>
<dbReference type="KEGG" id="cia:BEN51_07235"/>
<organism evidence="2 3">
    <name type="scientific">Clostridium isatidis</name>
    <dbReference type="NCBI Taxonomy" id="182773"/>
    <lineage>
        <taxon>Bacteria</taxon>
        <taxon>Bacillati</taxon>
        <taxon>Bacillota</taxon>
        <taxon>Clostridia</taxon>
        <taxon>Eubacteriales</taxon>
        <taxon>Clostridiaceae</taxon>
        <taxon>Clostridium</taxon>
    </lineage>
</organism>
<dbReference type="InterPro" id="IPR039561">
    <property type="entry name" value="Peptidase_M15C"/>
</dbReference>
<reference evidence="2 3" key="1">
    <citation type="submission" date="2016-08" db="EMBL/GenBank/DDBJ databases">
        <title>Complete Genome Sequence Of The Indigo Reducing Clostridium isatidis DSM15098.</title>
        <authorList>
            <person name="Little G.T."/>
            <person name="Minton N.P."/>
        </authorList>
    </citation>
    <scope>NUCLEOTIDE SEQUENCE [LARGE SCALE GENOMIC DNA]</scope>
    <source>
        <strain evidence="2 3">DSM 15098</strain>
    </source>
</reference>
<dbReference type="InterPro" id="IPR009045">
    <property type="entry name" value="Zn_M74/Hedgehog-like"/>
</dbReference>